<proteinExistence type="predicted"/>
<dbReference type="InterPro" id="IPR002110">
    <property type="entry name" value="Ankyrin_rpt"/>
</dbReference>
<reference evidence="4 5" key="1">
    <citation type="journal article" date="2016" name="Nat. Commun.">
        <title>Ectomycorrhizal ecology is imprinted in the genome of the dominant symbiotic fungus Cenococcum geophilum.</title>
        <authorList>
            <consortium name="DOE Joint Genome Institute"/>
            <person name="Peter M."/>
            <person name="Kohler A."/>
            <person name="Ohm R.A."/>
            <person name="Kuo A."/>
            <person name="Krutzmann J."/>
            <person name="Morin E."/>
            <person name="Arend M."/>
            <person name="Barry K.W."/>
            <person name="Binder M."/>
            <person name="Choi C."/>
            <person name="Clum A."/>
            <person name="Copeland A."/>
            <person name="Grisel N."/>
            <person name="Haridas S."/>
            <person name="Kipfer T."/>
            <person name="LaButti K."/>
            <person name="Lindquist E."/>
            <person name="Lipzen A."/>
            <person name="Maire R."/>
            <person name="Meier B."/>
            <person name="Mihaltcheva S."/>
            <person name="Molinier V."/>
            <person name="Murat C."/>
            <person name="Poggeler S."/>
            <person name="Quandt C.A."/>
            <person name="Sperisen C."/>
            <person name="Tritt A."/>
            <person name="Tisserant E."/>
            <person name="Crous P.W."/>
            <person name="Henrissat B."/>
            <person name="Nehls U."/>
            <person name="Egli S."/>
            <person name="Spatafora J.W."/>
            <person name="Grigoriev I.V."/>
            <person name="Martin F.M."/>
        </authorList>
    </citation>
    <scope>NUCLEOTIDE SEQUENCE [LARGE SCALE GENOMIC DNA]</scope>
    <source>
        <strain evidence="4 5">CBS 459.81</strain>
    </source>
</reference>
<dbReference type="InterPro" id="IPR036770">
    <property type="entry name" value="Ankyrin_rpt-contain_sf"/>
</dbReference>
<keyword evidence="2 3" id="KW-0040">ANK repeat</keyword>
<evidence type="ECO:0000313" key="4">
    <source>
        <dbReference type="EMBL" id="OCK74116.1"/>
    </source>
</evidence>
<dbReference type="PANTHER" id="PTHR24189:SF50">
    <property type="entry name" value="ANKYRIN REPEAT AND SOCS BOX PROTEIN 2"/>
    <property type="match status" value="1"/>
</dbReference>
<protein>
    <submittedName>
        <fullName evidence="4">Ankyrin</fullName>
    </submittedName>
</protein>
<keyword evidence="5" id="KW-1185">Reference proteome</keyword>
<dbReference type="OrthoDB" id="3936696at2759"/>
<dbReference type="Proteomes" id="UP000250266">
    <property type="component" value="Unassembled WGS sequence"/>
</dbReference>
<evidence type="ECO:0000256" key="1">
    <source>
        <dbReference type="ARBA" id="ARBA00022737"/>
    </source>
</evidence>
<evidence type="ECO:0000256" key="2">
    <source>
        <dbReference type="ARBA" id="ARBA00023043"/>
    </source>
</evidence>
<dbReference type="Pfam" id="PF00023">
    <property type="entry name" value="Ank"/>
    <property type="match status" value="1"/>
</dbReference>
<accession>A0A8E2DYI0</accession>
<evidence type="ECO:0000313" key="5">
    <source>
        <dbReference type="Proteomes" id="UP000250266"/>
    </source>
</evidence>
<dbReference type="PANTHER" id="PTHR24189">
    <property type="entry name" value="MYOTROPHIN"/>
    <property type="match status" value="1"/>
</dbReference>
<dbReference type="SMART" id="SM00248">
    <property type="entry name" value="ANK"/>
    <property type="match status" value="5"/>
</dbReference>
<organism evidence="4 5">
    <name type="scientific">Lepidopterella palustris CBS 459.81</name>
    <dbReference type="NCBI Taxonomy" id="1314670"/>
    <lineage>
        <taxon>Eukaryota</taxon>
        <taxon>Fungi</taxon>
        <taxon>Dikarya</taxon>
        <taxon>Ascomycota</taxon>
        <taxon>Pezizomycotina</taxon>
        <taxon>Dothideomycetes</taxon>
        <taxon>Pleosporomycetidae</taxon>
        <taxon>Mytilinidiales</taxon>
        <taxon>Argynnaceae</taxon>
        <taxon>Lepidopterella</taxon>
    </lineage>
</organism>
<dbReference type="PROSITE" id="PS50297">
    <property type="entry name" value="ANK_REP_REGION"/>
    <property type="match status" value="1"/>
</dbReference>
<feature type="repeat" description="ANK" evidence="3">
    <location>
        <begin position="223"/>
        <end position="255"/>
    </location>
</feature>
<evidence type="ECO:0000256" key="3">
    <source>
        <dbReference type="PROSITE-ProRule" id="PRU00023"/>
    </source>
</evidence>
<dbReference type="SUPFAM" id="SSF48403">
    <property type="entry name" value="Ankyrin repeat"/>
    <property type="match status" value="1"/>
</dbReference>
<keyword evidence="1" id="KW-0677">Repeat</keyword>
<dbReference type="Gene3D" id="1.25.40.20">
    <property type="entry name" value="Ankyrin repeat-containing domain"/>
    <property type="match status" value="1"/>
</dbReference>
<dbReference type="InterPro" id="IPR050745">
    <property type="entry name" value="Multifunctional_regulatory"/>
</dbReference>
<gene>
    <name evidence="4" type="ORF">K432DRAFT_430209</name>
</gene>
<sequence>MTSTNSTVAGSPEADFQNIITDLLGPDAGQPVCEAIRQGSEQRVRTTSLHLQGASTISPKKEAIIEGRADFLRILLEVDNTISEDLVAVACQRKDLPCVRTLLDFGWPINKTIYSAASLLCFAVNDENFMRQLIEQGADVNATSNLDEPVLAIAIAYGSMKVVSLLLEQGADIMHGNLLHCAAEREDQHEGAQIVEQLVQQGADVNAYRHNNPVARRLRGLSKLLTPLHVACGTQNIPVVRALLRHGADPNRMAFKAGQLVPPTALEKARQCENEELCNLLLGVGS</sequence>
<dbReference type="Pfam" id="PF12796">
    <property type="entry name" value="Ank_2"/>
    <property type="match status" value="1"/>
</dbReference>
<dbReference type="AlphaFoldDB" id="A0A8E2DYI0"/>
<dbReference type="EMBL" id="KV745555">
    <property type="protein sequence ID" value="OCK74116.1"/>
    <property type="molecule type" value="Genomic_DNA"/>
</dbReference>
<dbReference type="PROSITE" id="PS50088">
    <property type="entry name" value="ANK_REPEAT"/>
    <property type="match status" value="1"/>
</dbReference>
<name>A0A8E2DYI0_9PEZI</name>